<name>A0A1I8A9J4_9BILA</name>
<protein>
    <submittedName>
        <fullName evidence="2">AGPT-Pplase3 domain-containing protein</fullName>
    </submittedName>
</protein>
<dbReference type="WBParaSite" id="L893_g3630.t1">
    <property type="protein sequence ID" value="L893_g3630.t1"/>
    <property type="gene ID" value="L893_g3630"/>
</dbReference>
<sequence length="310" mass="36475">MNSVPEAFIEAVAGCVYNNRRIKSEQLKGAWKTAFAAQKQRREVYGLFLRPKRDSDFFEYKFIRAKAQDEREYDWESAAFVEELQDKRKYVRVNQIKLMLENDKTIKNWRKVPNIDVFEMLVKFAVSQISSENWKNTLHLQIEDNRRDFGLALLRNINHCEFWSLTMDYIGPESESFLKERLRSKHLSSLHLIGKWPSTFGKDIVDFFEAIADKGQHFLPDLRVDSASEIMFDEAFHWALTGYFTDGRFRSRGIDIGIRYPEETIQRMLENKDEQMTCSMDAIPTFFRARSVGDGVVLYEIERDLQSSDL</sequence>
<dbReference type="AlphaFoldDB" id="A0A1I8A9J4"/>
<keyword evidence="1" id="KW-1185">Reference proteome</keyword>
<evidence type="ECO:0000313" key="2">
    <source>
        <dbReference type="WBParaSite" id="L893_g3630.t1"/>
    </source>
</evidence>
<proteinExistence type="predicted"/>
<reference evidence="2" key="1">
    <citation type="submission" date="2016-11" db="UniProtKB">
        <authorList>
            <consortium name="WormBaseParasite"/>
        </authorList>
    </citation>
    <scope>IDENTIFICATION</scope>
</reference>
<accession>A0A1I8A9J4</accession>
<organism evidence="1 2">
    <name type="scientific">Steinernema glaseri</name>
    <dbReference type="NCBI Taxonomy" id="37863"/>
    <lineage>
        <taxon>Eukaryota</taxon>
        <taxon>Metazoa</taxon>
        <taxon>Ecdysozoa</taxon>
        <taxon>Nematoda</taxon>
        <taxon>Chromadorea</taxon>
        <taxon>Rhabditida</taxon>
        <taxon>Tylenchina</taxon>
        <taxon>Panagrolaimomorpha</taxon>
        <taxon>Strongyloidoidea</taxon>
        <taxon>Steinernematidae</taxon>
        <taxon>Steinernema</taxon>
    </lineage>
</organism>
<dbReference type="Proteomes" id="UP000095287">
    <property type="component" value="Unplaced"/>
</dbReference>
<evidence type="ECO:0000313" key="1">
    <source>
        <dbReference type="Proteomes" id="UP000095287"/>
    </source>
</evidence>